<dbReference type="RefSeq" id="WP_113031990.1">
    <property type="nucleotide sequence ID" value="NZ_QMFB01000009.1"/>
</dbReference>
<proteinExistence type="predicted"/>
<evidence type="ECO:0000256" key="1">
    <source>
        <dbReference type="SAM" id="MobiDB-lite"/>
    </source>
</evidence>
<reference evidence="3 4" key="1">
    <citation type="journal article" date="2009" name="Int. J. Syst. Evol. Microbiol.">
        <title>Paenibacillus contaminans sp. nov., isolated from a contaminated laboratory plate.</title>
        <authorList>
            <person name="Chou J.H."/>
            <person name="Lee J.H."/>
            <person name="Lin M.C."/>
            <person name="Chang P.S."/>
            <person name="Arun A.B."/>
            <person name="Young C.C."/>
            <person name="Chen W.M."/>
        </authorList>
    </citation>
    <scope>NUCLEOTIDE SEQUENCE [LARGE SCALE GENOMIC DNA]</scope>
    <source>
        <strain evidence="3 4">CKOBP-6</strain>
    </source>
</reference>
<keyword evidence="4" id="KW-1185">Reference proteome</keyword>
<organism evidence="3 4">
    <name type="scientific">Paenibacillus contaminans</name>
    <dbReference type="NCBI Taxonomy" id="450362"/>
    <lineage>
        <taxon>Bacteria</taxon>
        <taxon>Bacillati</taxon>
        <taxon>Bacillota</taxon>
        <taxon>Bacilli</taxon>
        <taxon>Bacillales</taxon>
        <taxon>Paenibacillaceae</taxon>
        <taxon>Paenibacillus</taxon>
    </lineage>
</organism>
<name>A0A329MMZ9_9BACL</name>
<dbReference type="Gene3D" id="2.160.20.10">
    <property type="entry name" value="Single-stranded right-handed beta-helix, Pectin lyase-like"/>
    <property type="match status" value="2"/>
</dbReference>
<sequence>MDSINHTFLTLHVSADGSDGWSGRLAEPNRDGTDGPLATLAAARDVLRRLRLERRLGGPAKVLIHGGLYEIAEPLVFGLEDLGTADTPVTYAAAGDGEVVLAGGFRLTQFEPWQGKTLRLDLRKSGHSGHAFRQLFYNGVRQAVARYPNFDHENPYGGGWLYVDGDPVPMYENGHGTKDTLVCSGLKGKKWTGLDKAEVFIYPRYNWINDRLPITAFNPETGELKLGKDASYEIYPGDRFYVYNVAEELDAPGEWYLDEQNETLYFYPPDDNWREAVITVPVCEHIIEVRGPADSDVDPYIEKLNWVDRDLSMRLMQNPEDIKLGYTSFQGITLDGCDGCAAYVRNARGVKLLGCTVRNTGAVGVLVIGGAQCEVRDCDVYETGNHGIYMSGGMRYPFRGWYKPCGHEAANNYIHHIGVYQKSSAGISINGVGIAVRHNYIHDGPRWGITSRGNDNFIEYNHIRHVNIETSDTAAIYLVDRDWSMRGTKIRFNRIHDILGYHYSDGVWHSPAFAFGIYLDDWTSGVEVYGNLTYRTPRAGVYVHAGQNNVVENNMLLQTTGEGAYFRRWEADKEYHHLGTTGNALRNNVFRRNILWSEGRHAFAYRFDNAGREEKADNADSGSQQTLDVEKNSWESNLFWYPNSAPDVKINWMDQKEQRSSEEWRQQGHDAGSVEADPLLSSPERDDYRLAAGSPADRIGFVPLPLDLMGLIQGEYRKVWPVVEASGAREKPLVKAHGDGVVGSEIL</sequence>
<dbReference type="SUPFAM" id="SSF51126">
    <property type="entry name" value="Pectin lyase-like"/>
    <property type="match status" value="1"/>
</dbReference>
<dbReference type="OrthoDB" id="9760240at2"/>
<gene>
    <name evidence="3" type="ORF">DQG23_16615</name>
</gene>
<dbReference type="InterPro" id="IPR011050">
    <property type="entry name" value="Pectin_lyase_fold/virulence"/>
</dbReference>
<evidence type="ECO:0000259" key="2">
    <source>
        <dbReference type="Pfam" id="PF13229"/>
    </source>
</evidence>
<feature type="compositionally biased region" description="Basic and acidic residues" evidence="1">
    <location>
        <begin position="654"/>
        <end position="668"/>
    </location>
</feature>
<feature type="region of interest" description="Disordered" evidence="1">
    <location>
        <begin position="654"/>
        <end position="681"/>
    </location>
</feature>
<dbReference type="Proteomes" id="UP000250369">
    <property type="component" value="Unassembled WGS sequence"/>
</dbReference>
<feature type="domain" description="Right handed beta helix" evidence="2">
    <location>
        <begin position="425"/>
        <end position="570"/>
    </location>
</feature>
<feature type="domain" description="Right handed beta helix" evidence="2">
    <location>
        <begin position="327"/>
        <end position="395"/>
    </location>
</feature>
<dbReference type="AlphaFoldDB" id="A0A329MMZ9"/>
<dbReference type="InterPro" id="IPR006626">
    <property type="entry name" value="PbH1"/>
</dbReference>
<dbReference type="EMBL" id="QMFB01000009">
    <property type="protein sequence ID" value="RAV20093.1"/>
    <property type="molecule type" value="Genomic_DNA"/>
</dbReference>
<dbReference type="SMART" id="SM00710">
    <property type="entry name" value="PbH1"/>
    <property type="match status" value="7"/>
</dbReference>
<dbReference type="InterPro" id="IPR039448">
    <property type="entry name" value="Beta_helix"/>
</dbReference>
<dbReference type="PANTHER" id="PTHR36453:SF1">
    <property type="entry name" value="RIGHT HANDED BETA HELIX DOMAIN-CONTAINING PROTEIN"/>
    <property type="match status" value="1"/>
</dbReference>
<comment type="caution">
    <text evidence="3">The sequence shown here is derived from an EMBL/GenBank/DDBJ whole genome shotgun (WGS) entry which is preliminary data.</text>
</comment>
<protein>
    <recommendedName>
        <fullName evidence="2">Right handed beta helix domain-containing protein</fullName>
    </recommendedName>
</protein>
<dbReference type="InterPro" id="IPR012334">
    <property type="entry name" value="Pectin_lyas_fold"/>
</dbReference>
<dbReference type="PANTHER" id="PTHR36453">
    <property type="entry name" value="SECRETED PROTEIN-RELATED"/>
    <property type="match status" value="1"/>
</dbReference>
<dbReference type="Pfam" id="PF13229">
    <property type="entry name" value="Beta_helix"/>
    <property type="match status" value="2"/>
</dbReference>
<evidence type="ECO:0000313" key="4">
    <source>
        <dbReference type="Proteomes" id="UP000250369"/>
    </source>
</evidence>
<accession>A0A329MMZ9</accession>
<evidence type="ECO:0000313" key="3">
    <source>
        <dbReference type="EMBL" id="RAV20093.1"/>
    </source>
</evidence>